<dbReference type="InterPro" id="IPR011146">
    <property type="entry name" value="HIT-like"/>
</dbReference>
<protein>
    <submittedName>
        <fullName evidence="6">Hit family protein 1</fullName>
    </submittedName>
</protein>
<dbReference type="Gene3D" id="3.30.428.10">
    <property type="entry name" value="HIT-like"/>
    <property type="match status" value="1"/>
</dbReference>
<evidence type="ECO:0000256" key="1">
    <source>
        <dbReference type="PIRSR" id="PIRSR601310-1"/>
    </source>
</evidence>
<dbReference type="GO" id="GO:0003824">
    <property type="term" value="F:catalytic activity"/>
    <property type="evidence" value="ECO:0007669"/>
    <property type="project" value="InterPro"/>
</dbReference>
<dbReference type="EMBL" id="JAQIZZ010000007">
    <property type="protein sequence ID" value="KAJ5532585.1"/>
    <property type="molecule type" value="Genomic_DNA"/>
</dbReference>
<dbReference type="PROSITE" id="PS51084">
    <property type="entry name" value="HIT_2"/>
    <property type="match status" value="1"/>
</dbReference>
<dbReference type="InterPro" id="IPR036265">
    <property type="entry name" value="HIT-like_sf"/>
</dbReference>
<dbReference type="GO" id="GO:0009117">
    <property type="term" value="P:nucleotide metabolic process"/>
    <property type="evidence" value="ECO:0007669"/>
    <property type="project" value="TreeGrafter"/>
</dbReference>
<feature type="domain" description="HIT" evidence="5">
    <location>
        <begin position="1"/>
        <end position="85"/>
    </location>
</feature>
<feature type="short sequence motif" description="Histidine triad motif" evidence="2 3">
    <location>
        <begin position="70"/>
        <end position="74"/>
    </location>
</feature>
<comment type="caution">
    <text evidence="6">The sequence shown here is derived from an EMBL/GenBank/DDBJ whole genome shotgun (WGS) entry which is preliminary data.</text>
</comment>
<dbReference type="PANTHER" id="PTHR46648">
    <property type="entry name" value="HIT FAMILY PROTEIN 1"/>
    <property type="match status" value="1"/>
</dbReference>
<name>A0AAD6CPF6_9EURO</name>
<dbReference type="InterPro" id="IPR019808">
    <property type="entry name" value="Histidine_triad_CS"/>
</dbReference>
<dbReference type="SUPFAM" id="SSF54197">
    <property type="entry name" value="HIT-like"/>
    <property type="match status" value="1"/>
</dbReference>
<reference evidence="6 7" key="1">
    <citation type="journal article" date="2023" name="IMA Fungus">
        <title>Comparative genomic study of the Penicillium genus elucidates a diverse pangenome and 15 lateral gene transfer events.</title>
        <authorList>
            <person name="Petersen C."/>
            <person name="Sorensen T."/>
            <person name="Nielsen M.R."/>
            <person name="Sondergaard T.E."/>
            <person name="Sorensen J.L."/>
            <person name="Fitzpatrick D.A."/>
            <person name="Frisvad J.C."/>
            <person name="Nielsen K.L."/>
        </authorList>
    </citation>
    <scope>NUCLEOTIDE SEQUENCE [LARGE SCALE GENOMIC DNA]</scope>
    <source>
        <strain evidence="6 7">IBT 35679</strain>
    </source>
</reference>
<proteinExistence type="predicted"/>
<sequence>MPLTPGHVLVAPRRHYEMLGDMGVQAGQEMGKWLPIISRVVTKTIFGEDPDRHWNVVQNNGARAAQVVPHVHFHIIPRPQTEGVHKPGFAMFGRGQRSELDDDEGEELSRAMRAELVQEIKRIHREEGIDLSADLVDRGKL</sequence>
<accession>A0AAD6CPF6</accession>
<keyword evidence="7" id="KW-1185">Reference proteome</keyword>
<feature type="active site" description="Tele-AMP-histidine intermediate" evidence="1">
    <location>
        <position position="72"/>
    </location>
</feature>
<dbReference type="Proteomes" id="UP001220324">
    <property type="component" value="Unassembled WGS sequence"/>
</dbReference>
<organism evidence="6 7">
    <name type="scientific">Penicillium frequentans</name>
    <dbReference type="NCBI Taxonomy" id="3151616"/>
    <lineage>
        <taxon>Eukaryota</taxon>
        <taxon>Fungi</taxon>
        <taxon>Dikarya</taxon>
        <taxon>Ascomycota</taxon>
        <taxon>Pezizomycotina</taxon>
        <taxon>Eurotiomycetes</taxon>
        <taxon>Eurotiomycetidae</taxon>
        <taxon>Eurotiales</taxon>
        <taxon>Aspergillaceae</taxon>
        <taxon>Penicillium</taxon>
    </lineage>
</organism>
<evidence type="ECO:0000313" key="7">
    <source>
        <dbReference type="Proteomes" id="UP001220324"/>
    </source>
</evidence>
<feature type="region of interest" description="Disordered" evidence="4">
    <location>
        <begin position="82"/>
        <end position="107"/>
    </location>
</feature>
<gene>
    <name evidence="6" type="ORF">N7494_009137</name>
</gene>
<evidence type="ECO:0000256" key="4">
    <source>
        <dbReference type="SAM" id="MobiDB-lite"/>
    </source>
</evidence>
<evidence type="ECO:0000256" key="2">
    <source>
        <dbReference type="PIRSR" id="PIRSR601310-3"/>
    </source>
</evidence>
<dbReference type="AlphaFoldDB" id="A0AAD6CPF6"/>
<dbReference type="PANTHER" id="PTHR46648:SF2">
    <property type="entry name" value="HIT DOMAIN-CONTAINING PROTEIN"/>
    <property type="match status" value="1"/>
</dbReference>
<evidence type="ECO:0000259" key="5">
    <source>
        <dbReference type="PROSITE" id="PS51084"/>
    </source>
</evidence>
<dbReference type="InterPro" id="IPR001310">
    <property type="entry name" value="Histidine_triad_HIT"/>
</dbReference>
<evidence type="ECO:0000256" key="3">
    <source>
        <dbReference type="PROSITE-ProRule" id="PRU00464"/>
    </source>
</evidence>
<dbReference type="Pfam" id="PF01230">
    <property type="entry name" value="HIT"/>
    <property type="match status" value="1"/>
</dbReference>
<evidence type="ECO:0000313" key="6">
    <source>
        <dbReference type="EMBL" id="KAJ5532585.1"/>
    </source>
</evidence>
<dbReference type="PROSITE" id="PS00892">
    <property type="entry name" value="HIT_1"/>
    <property type="match status" value="1"/>
</dbReference>